<dbReference type="CDD" id="cd02227">
    <property type="entry name" value="cupin_TM1112-like"/>
    <property type="match status" value="1"/>
</dbReference>
<dbReference type="InterPro" id="IPR011051">
    <property type="entry name" value="RmlC_Cupin_sf"/>
</dbReference>
<evidence type="ECO:0000259" key="1">
    <source>
        <dbReference type="Pfam" id="PF05899"/>
    </source>
</evidence>
<dbReference type="Pfam" id="PF05899">
    <property type="entry name" value="Cupin_3"/>
    <property type="match status" value="1"/>
</dbReference>
<name>A0ABW0G177_9PROT</name>
<gene>
    <name evidence="2" type="ORF">ACFPMG_07125</name>
</gene>
<sequence length="123" mass="13751">MGDRVMSFALLTDPARPAVEPETGGPAPDRILSGAPVFTTWNEYESADGKRFAGLWRSTPGSWRIVYDEWEYCEILEGTSAISHADGRRWTVGPGDRFTLEPGFDGVWEVLETTTKRYLVILP</sequence>
<evidence type="ECO:0000313" key="3">
    <source>
        <dbReference type="Proteomes" id="UP001596166"/>
    </source>
</evidence>
<dbReference type="Gene3D" id="2.60.120.10">
    <property type="entry name" value="Jelly Rolls"/>
    <property type="match status" value="1"/>
</dbReference>
<proteinExistence type="predicted"/>
<dbReference type="InterPro" id="IPR014710">
    <property type="entry name" value="RmlC-like_jellyroll"/>
</dbReference>
<evidence type="ECO:0000313" key="2">
    <source>
        <dbReference type="EMBL" id="MFC5354777.1"/>
    </source>
</evidence>
<feature type="domain" description="(S)-ureidoglycine aminohydrolase cupin" evidence="1">
    <location>
        <begin position="46"/>
        <end position="118"/>
    </location>
</feature>
<accession>A0ABW0G177</accession>
<dbReference type="InterPro" id="IPR008579">
    <property type="entry name" value="UGlyAH_Cupin_dom"/>
</dbReference>
<reference evidence="3" key="1">
    <citation type="journal article" date="2019" name="Int. J. Syst. Evol. Microbiol.">
        <title>The Global Catalogue of Microorganisms (GCM) 10K type strain sequencing project: providing services to taxonomists for standard genome sequencing and annotation.</title>
        <authorList>
            <consortium name="The Broad Institute Genomics Platform"/>
            <consortium name="The Broad Institute Genome Sequencing Center for Infectious Disease"/>
            <person name="Wu L."/>
            <person name="Ma J."/>
        </authorList>
    </citation>
    <scope>NUCLEOTIDE SEQUENCE [LARGE SCALE GENOMIC DNA]</scope>
    <source>
        <strain evidence="3">CCUG 58760</strain>
    </source>
</reference>
<comment type="caution">
    <text evidence="2">The sequence shown here is derived from an EMBL/GenBank/DDBJ whole genome shotgun (WGS) entry which is preliminary data.</text>
</comment>
<dbReference type="EMBL" id="JBHSLC010000009">
    <property type="protein sequence ID" value="MFC5354777.1"/>
    <property type="molecule type" value="Genomic_DNA"/>
</dbReference>
<dbReference type="SUPFAM" id="SSF51182">
    <property type="entry name" value="RmlC-like cupins"/>
    <property type="match status" value="1"/>
</dbReference>
<protein>
    <submittedName>
        <fullName evidence="2">Cupin domain-containing protein</fullName>
    </submittedName>
</protein>
<dbReference type="Proteomes" id="UP001596166">
    <property type="component" value="Unassembled WGS sequence"/>
</dbReference>
<dbReference type="PANTHER" id="PTHR40943:SF2">
    <property type="entry name" value="(S)-UREIDOGLYCINE AMINOHYDROLASE CUPIN DOMAIN-CONTAINING PROTEIN"/>
    <property type="match status" value="1"/>
</dbReference>
<organism evidence="2 3">
    <name type="scientific">Azospirillum himalayense</name>
    <dbReference type="NCBI Taxonomy" id="654847"/>
    <lineage>
        <taxon>Bacteria</taxon>
        <taxon>Pseudomonadati</taxon>
        <taxon>Pseudomonadota</taxon>
        <taxon>Alphaproteobacteria</taxon>
        <taxon>Rhodospirillales</taxon>
        <taxon>Azospirillaceae</taxon>
        <taxon>Azospirillum</taxon>
    </lineage>
</organism>
<keyword evidence="3" id="KW-1185">Reference proteome</keyword>
<dbReference type="PANTHER" id="PTHR40943">
    <property type="entry name" value="CYTOPLASMIC PROTEIN-RELATED"/>
    <property type="match status" value="1"/>
</dbReference>